<dbReference type="EMBL" id="BK002961">
    <property type="protein sequence ID" value="DAA03161.1"/>
    <property type="molecule type" value="Genomic_DNA"/>
</dbReference>
<evidence type="ECO:0000313" key="2">
    <source>
        <dbReference type="EMBL" id="DAA03161.1"/>
    </source>
</evidence>
<organism evidence="2">
    <name type="scientific">Drosophila melanogaster</name>
    <name type="common">Fruit fly</name>
    <dbReference type="NCBI Taxonomy" id="7227"/>
    <lineage>
        <taxon>Eukaryota</taxon>
        <taxon>Metazoa</taxon>
        <taxon>Ecdysozoa</taxon>
        <taxon>Arthropoda</taxon>
        <taxon>Hexapoda</taxon>
        <taxon>Insecta</taxon>
        <taxon>Pterygota</taxon>
        <taxon>Neoptera</taxon>
        <taxon>Endopterygota</taxon>
        <taxon>Diptera</taxon>
        <taxon>Brachycera</taxon>
        <taxon>Muscomorpha</taxon>
        <taxon>Ephydroidea</taxon>
        <taxon>Drosophilidae</taxon>
        <taxon>Drosophila</taxon>
        <taxon>Sophophora</taxon>
    </lineage>
</organism>
<dbReference type="AlphaFoldDB" id="Q6IIV5"/>
<protein>
    <submittedName>
        <fullName evidence="2">HDC16879</fullName>
    </submittedName>
</protein>
<name>Q6IIV5_DROME</name>
<evidence type="ECO:0000256" key="1">
    <source>
        <dbReference type="SAM" id="MobiDB-lite"/>
    </source>
</evidence>
<feature type="compositionally biased region" description="Acidic residues" evidence="1">
    <location>
        <begin position="1"/>
        <end position="20"/>
    </location>
</feature>
<accession>Q6IIV5</accession>
<feature type="compositionally biased region" description="Basic residues" evidence="1">
    <location>
        <begin position="106"/>
        <end position="115"/>
    </location>
</feature>
<feature type="region of interest" description="Disordered" evidence="1">
    <location>
        <begin position="106"/>
        <end position="139"/>
    </location>
</feature>
<gene>
    <name evidence="2" type="ORF">HDC16879</name>
</gene>
<proteinExistence type="predicted"/>
<reference evidence="2" key="1">
    <citation type="journal article" date="2003" name="Genome Biol.">
        <title>An integrated gene annotation and transcriptional profiling approach towards the full gene content of the Drosophila genome.</title>
        <authorList>
            <person name="Hild M."/>
            <person name="Beckmann B."/>
            <person name="Haas S.A."/>
            <person name="Koch B."/>
            <person name="Solovyev V."/>
            <person name="Busold C."/>
            <person name="Fellenberg K."/>
            <person name="Boutros M."/>
            <person name="Vingron M."/>
            <person name="Sauer F."/>
            <person name="Hoheisel J.D."/>
            <person name="Paro R."/>
        </authorList>
    </citation>
    <scope>NUCLEOTIDE SEQUENCE</scope>
</reference>
<sequence length="139" mass="15754">MQFDDDNDEDDGDGDGDDDMLTSCRLGSRVSRIKGEQDSELLVQIKIILNLHILQVSEQSVRVIAIGYRVSDRCCITDHVWRKHPFGSTLSKFTISVGARRHFKCKSPKKKHSKVPRCPARNGGKVDVEDEGREQKMLK</sequence>
<feature type="region of interest" description="Disordered" evidence="1">
    <location>
        <begin position="1"/>
        <end position="21"/>
    </location>
</feature>